<protein>
    <recommendedName>
        <fullName evidence="1">Regulatory protein YycH-like domain-containing protein</fullName>
    </recommendedName>
</protein>
<name>A0A221M873_9BACI</name>
<keyword evidence="3" id="KW-1185">Reference proteome</keyword>
<dbReference type="RefSeq" id="WP_089530395.1">
    <property type="nucleotide sequence ID" value="NZ_CP022437.1"/>
</dbReference>
<organism evidence="2 3">
    <name type="scientific">Virgibacillus necropolis</name>
    <dbReference type="NCBI Taxonomy" id="163877"/>
    <lineage>
        <taxon>Bacteria</taxon>
        <taxon>Bacillati</taxon>
        <taxon>Bacillota</taxon>
        <taxon>Bacilli</taxon>
        <taxon>Bacillales</taxon>
        <taxon>Bacillaceae</taxon>
        <taxon>Virgibacillus</taxon>
    </lineage>
</organism>
<dbReference type="AlphaFoldDB" id="A0A221M873"/>
<dbReference type="InterPro" id="IPR018604">
    <property type="entry name" value="YycI-like"/>
</dbReference>
<gene>
    <name evidence="2" type="ORF">CFK40_01810</name>
</gene>
<evidence type="ECO:0000313" key="3">
    <source>
        <dbReference type="Proteomes" id="UP000204391"/>
    </source>
</evidence>
<dbReference type="GO" id="GO:0016020">
    <property type="term" value="C:membrane"/>
    <property type="evidence" value="ECO:0007669"/>
    <property type="project" value="InterPro"/>
</dbReference>
<evidence type="ECO:0000313" key="2">
    <source>
        <dbReference type="EMBL" id="ASN03825.1"/>
    </source>
</evidence>
<dbReference type="Pfam" id="PF09648">
    <property type="entry name" value="YycI"/>
    <property type="match status" value="1"/>
</dbReference>
<dbReference type="KEGG" id="vne:CFK40_01810"/>
<dbReference type="OrthoDB" id="2388036at2"/>
<dbReference type="EMBL" id="CP022437">
    <property type="protein sequence ID" value="ASN03825.1"/>
    <property type="molecule type" value="Genomic_DNA"/>
</dbReference>
<proteinExistence type="predicted"/>
<evidence type="ECO:0000259" key="1">
    <source>
        <dbReference type="Pfam" id="PF09648"/>
    </source>
</evidence>
<reference evidence="2 3" key="1">
    <citation type="journal article" date="2003" name="Int. J. Syst. Evol. Microbiol.">
        <title>Virgibacillus carmonensis sp. nov., Virgibacillus necropolis sp. nov. and Virgibacillus picturae sp. nov., three novel species isolated from deteriorated mural paintings, transfer of the species of the genus salibacillus to Virgibacillus, as Virgibacillus marismortui comb. nov. and Virgibacillus salexigens comb. nov., and emended description of the genus Virgibacillus.</title>
        <authorList>
            <person name="Heyrman J."/>
            <person name="Logan N.A."/>
            <person name="Busse H.J."/>
            <person name="Balcaen A."/>
            <person name="Lebbe L."/>
            <person name="Rodriguez-Diaz M."/>
            <person name="Swings J."/>
            <person name="De Vos P."/>
        </authorList>
    </citation>
    <scope>NUCLEOTIDE SEQUENCE [LARGE SCALE GENOMIC DNA]</scope>
    <source>
        <strain evidence="2 3">LMG 19488</strain>
    </source>
</reference>
<accession>A0A221M873</accession>
<sequence>MQWSQIKTLFILCFLVLDVYLLIQFSQKQDKEENDVSKQEQAATIEENLRAENIKISANLSGEDLKGSYISVKKQLFTEESSKTVKAAENQETAIIDKEFIISRLKEPAKIQEDATEDEITELVKSKLTLISPDSYVFWDWNKELNMLVFFQKKNDRPIYFNPNGIIFVFLNDKNEIDFYTQTLLGEVEEQESQKLLSKPIEAIKVLFQRNELNPDEEVTKADIGYYTRLPLENVTQVFAPTWKITVDNEMNYFVNALEGTVFSSNDVEFLIKSVSTIVSKVNQIDNNPDLKKYLLNQLTNRLEAINRSESE</sequence>
<dbReference type="Proteomes" id="UP000204391">
    <property type="component" value="Chromosome"/>
</dbReference>
<dbReference type="Gene3D" id="2.40.128.690">
    <property type="entry name" value="YycH protein, domain 3-like"/>
    <property type="match status" value="1"/>
</dbReference>
<feature type="domain" description="Regulatory protein YycH-like" evidence="1">
    <location>
        <begin position="35"/>
        <end position="257"/>
    </location>
</feature>